<dbReference type="InterPro" id="IPR012944">
    <property type="entry name" value="SusD_RagB_dom"/>
</dbReference>
<evidence type="ECO:0000256" key="2">
    <source>
        <dbReference type="ARBA" id="ARBA00006275"/>
    </source>
</evidence>
<evidence type="ECO:0000313" key="8">
    <source>
        <dbReference type="EMBL" id="MFC4197882.1"/>
    </source>
</evidence>
<sequence>MKNIFRNINQSAAVAVLGVTLALSSCKKITDLQPNNSFSEESAFSSPARVALAVTGVYSAAQMGAYIGTVDRGYPFGAANTEQQDVRGEDVIAVPSFYLISYEATHGITTANNQAMWETSYALINRANVVIEGVKKAAADGTITAALALQYEGEARFLRALAHHELLVHFARPYSHSAGATHLGVPYRTVAANSPAGVDINKSQGRNTVKECYDKLLEDLNFAETNLPDTYAAGLKVSRATKGAAIAIKTRIYLHMGNWASVITEGNKLVPSIAPYTSPVGAYALTASPAAPFVTASNFTNSESIFSIENSTTRNSGTNGSISTMYTKAAGRALIAISPLIYNAPFWLPTDLRRTAMTTNDGRGYFTTKYPEFSTFTDANPIIRYAEVLLNVAEAEARTTAGSTRGLALLNAVRNRAVTTPANQFTAASFANGNALIQAILNERRIEFLAEGHRWGDIHRLANDPSFSTGGIPAKIAWTGTTFASWNPSVPYAGVRSVTAIPYTDFRFIWPLPQSETNTNPVLAAQQNPNY</sequence>
<keyword evidence="3" id="KW-0732">Signal</keyword>
<evidence type="ECO:0000256" key="3">
    <source>
        <dbReference type="ARBA" id="ARBA00022729"/>
    </source>
</evidence>
<reference evidence="9" key="1">
    <citation type="journal article" date="2019" name="Int. J. Syst. Evol. Microbiol.">
        <title>The Global Catalogue of Microorganisms (GCM) 10K type strain sequencing project: providing services to taxonomists for standard genome sequencing and annotation.</title>
        <authorList>
            <consortium name="The Broad Institute Genomics Platform"/>
            <consortium name="The Broad Institute Genome Sequencing Center for Infectious Disease"/>
            <person name="Wu L."/>
            <person name="Ma J."/>
        </authorList>
    </citation>
    <scope>NUCLEOTIDE SEQUENCE [LARGE SCALE GENOMIC DNA]</scope>
    <source>
        <strain evidence="9">CCM 8689</strain>
    </source>
</reference>
<comment type="subcellular location">
    <subcellularLocation>
        <location evidence="1">Cell outer membrane</location>
    </subcellularLocation>
</comment>
<keyword evidence="5" id="KW-0998">Cell outer membrane</keyword>
<dbReference type="Proteomes" id="UP001595792">
    <property type="component" value="Unassembled WGS sequence"/>
</dbReference>
<dbReference type="InterPro" id="IPR033985">
    <property type="entry name" value="SusD-like_N"/>
</dbReference>
<evidence type="ECO:0000256" key="1">
    <source>
        <dbReference type="ARBA" id="ARBA00004442"/>
    </source>
</evidence>
<feature type="domain" description="SusD-like N-terminal" evidence="7">
    <location>
        <begin position="92"/>
        <end position="254"/>
    </location>
</feature>
<comment type="caution">
    <text evidence="8">The sequence shown here is derived from an EMBL/GenBank/DDBJ whole genome shotgun (WGS) entry which is preliminary data.</text>
</comment>
<dbReference type="Gene3D" id="1.25.40.390">
    <property type="match status" value="1"/>
</dbReference>
<dbReference type="RefSeq" id="WP_378961530.1">
    <property type="nucleotide sequence ID" value="NZ_JBHRXC010000016.1"/>
</dbReference>
<gene>
    <name evidence="8" type="ORF">ACFOUY_14345</name>
</gene>
<accession>A0ABV8NNR1</accession>
<keyword evidence="4" id="KW-0472">Membrane</keyword>
<dbReference type="InterPro" id="IPR011990">
    <property type="entry name" value="TPR-like_helical_dom_sf"/>
</dbReference>
<keyword evidence="9" id="KW-1185">Reference proteome</keyword>
<organism evidence="8 9">
    <name type="scientific">Pedobacter jamesrossensis</name>
    <dbReference type="NCBI Taxonomy" id="1908238"/>
    <lineage>
        <taxon>Bacteria</taxon>
        <taxon>Pseudomonadati</taxon>
        <taxon>Bacteroidota</taxon>
        <taxon>Sphingobacteriia</taxon>
        <taxon>Sphingobacteriales</taxon>
        <taxon>Sphingobacteriaceae</taxon>
        <taxon>Pedobacter</taxon>
    </lineage>
</organism>
<dbReference type="Pfam" id="PF14322">
    <property type="entry name" value="SusD-like_3"/>
    <property type="match status" value="1"/>
</dbReference>
<dbReference type="Pfam" id="PF07980">
    <property type="entry name" value="SusD_RagB"/>
    <property type="match status" value="1"/>
</dbReference>
<dbReference type="EMBL" id="JBHSBY010000130">
    <property type="protein sequence ID" value="MFC4197882.1"/>
    <property type="molecule type" value="Genomic_DNA"/>
</dbReference>
<comment type="similarity">
    <text evidence="2">Belongs to the SusD family.</text>
</comment>
<dbReference type="SUPFAM" id="SSF48452">
    <property type="entry name" value="TPR-like"/>
    <property type="match status" value="1"/>
</dbReference>
<evidence type="ECO:0000259" key="7">
    <source>
        <dbReference type="Pfam" id="PF14322"/>
    </source>
</evidence>
<protein>
    <submittedName>
        <fullName evidence="8">RagB/SusD family nutrient uptake outer membrane protein</fullName>
    </submittedName>
</protein>
<dbReference type="CDD" id="cd08977">
    <property type="entry name" value="SusD"/>
    <property type="match status" value="1"/>
</dbReference>
<evidence type="ECO:0000259" key="6">
    <source>
        <dbReference type="Pfam" id="PF07980"/>
    </source>
</evidence>
<evidence type="ECO:0000256" key="5">
    <source>
        <dbReference type="ARBA" id="ARBA00023237"/>
    </source>
</evidence>
<dbReference type="PROSITE" id="PS51257">
    <property type="entry name" value="PROKAR_LIPOPROTEIN"/>
    <property type="match status" value="1"/>
</dbReference>
<name>A0ABV8NNR1_9SPHI</name>
<proteinExistence type="inferred from homology"/>
<feature type="domain" description="RagB/SusD" evidence="6">
    <location>
        <begin position="377"/>
        <end position="531"/>
    </location>
</feature>
<evidence type="ECO:0000313" key="9">
    <source>
        <dbReference type="Proteomes" id="UP001595792"/>
    </source>
</evidence>
<evidence type="ECO:0000256" key="4">
    <source>
        <dbReference type="ARBA" id="ARBA00023136"/>
    </source>
</evidence>